<dbReference type="Proteomes" id="UP000294530">
    <property type="component" value="Unassembled WGS sequence"/>
</dbReference>
<protein>
    <submittedName>
        <fullName evidence="1">Uncharacterized protein</fullName>
    </submittedName>
</protein>
<dbReference type="AlphaFoldDB" id="A0A976FE12"/>
<accession>A0A976FE12</accession>
<comment type="caution">
    <text evidence="1">The sequence shown here is derived from an EMBL/GenBank/DDBJ whole genome shotgun (WGS) entry which is preliminary data.</text>
</comment>
<evidence type="ECO:0000313" key="2">
    <source>
        <dbReference type="Proteomes" id="UP000294530"/>
    </source>
</evidence>
<gene>
    <name evidence="1" type="ORF">CCR75_008422</name>
</gene>
<proteinExistence type="predicted"/>
<dbReference type="KEGG" id="blac:94352145"/>
<dbReference type="GeneID" id="94352145"/>
<keyword evidence="2" id="KW-1185">Reference proteome</keyword>
<evidence type="ECO:0000313" key="1">
    <source>
        <dbReference type="EMBL" id="TDH65020.1"/>
    </source>
</evidence>
<dbReference type="EMBL" id="SHOA02000002">
    <property type="protein sequence ID" value="TDH65020.1"/>
    <property type="molecule type" value="Genomic_DNA"/>
</dbReference>
<sequence>MALDCLSQTSCDEIAFALSFVARKMCRVCQSMGRAGGSTVRGEARTEDWIMRVNRSRWRSTVLGEARTDDRIMRVNRSRDIAAQLPRE</sequence>
<reference evidence="1 2" key="1">
    <citation type="journal article" date="2021" name="Genome Biol.">
        <title>AFLAP: assembly-free linkage analysis pipeline using k-mers from genome sequencing data.</title>
        <authorList>
            <person name="Fletcher K."/>
            <person name="Zhang L."/>
            <person name="Gil J."/>
            <person name="Han R."/>
            <person name="Cavanaugh K."/>
            <person name="Michelmore R."/>
        </authorList>
    </citation>
    <scope>NUCLEOTIDE SEQUENCE [LARGE SCALE GENOMIC DNA]</scope>
    <source>
        <strain evidence="1 2">SF5</strain>
    </source>
</reference>
<name>A0A976FE12_BRELC</name>
<dbReference type="RefSeq" id="XP_067814519.1">
    <property type="nucleotide sequence ID" value="XM_067966474.1"/>
</dbReference>
<organism evidence="1 2">
    <name type="scientific">Bremia lactucae</name>
    <name type="common">Lettuce downy mildew</name>
    <dbReference type="NCBI Taxonomy" id="4779"/>
    <lineage>
        <taxon>Eukaryota</taxon>
        <taxon>Sar</taxon>
        <taxon>Stramenopiles</taxon>
        <taxon>Oomycota</taxon>
        <taxon>Peronosporomycetes</taxon>
        <taxon>Peronosporales</taxon>
        <taxon>Peronosporaceae</taxon>
        <taxon>Bremia</taxon>
    </lineage>
</organism>